<evidence type="ECO:0000313" key="1">
    <source>
        <dbReference type="EMBL" id="TFD06109.1"/>
    </source>
</evidence>
<gene>
    <name evidence="1" type="ORF">E3T25_03255</name>
</gene>
<sequence length="76" mass="8311">MSIDHAEDQVRDYEPIPRSSLAAFLVIDPNVYTSWSYDAPGNPEDDDSRQEKISTGMSEFTARLEAEAASGGVSES</sequence>
<name>A0ABY2JIB8_9MICO</name>
<proteinExistence type="predicted"/>
<dbReference type="Proteomes" id="UP000297851">
    <property type="component" value="Unassembled WGS sequence"/>
</dbReference>
<dbReference type="EMBL" id="SOGO01000010">
    <property type="protein sequence ID" value="TFD06109.1"/>
    <property type="molecule type" value="Genomic_DNA"/>
</dbReference>
<keyword evidence="2" id="KW-1185">Reference proteome</keyword>
<evidence type="ECO:0000313" key="2">
    <source>
        <dbReference type="Proteomes" id="UP000297851"/>
    </source>
</evidence>
<dbReference type="RefSeq" id="WP_134372154.1">
    <property type="nucleotide sequence ID" value="NZ_SOGO01000010.1"/>
</dbReference>
<reference evidence="1 2" key="1">
    <citation type="submission" date="2019-03" db="EMBL/GenBank/DDBJ databases">
        <title>Genomics of glacier-inhabiting Cryobacterium strains.</title>
        <authorList>
            <person name="Liu Q."/>
            <person name="Xin Y.-H."/>
        </authorList>
    </citation>
    <scope>NUCLEOTIDE SEQUENCE [LARGE SCALE GENOMIC DNA]</scope>
    <source>
        <strain evidence="1 2">TMT2-16</strain>
    </source>
</reference>
<organism evidence="1 2">
    <name type="scientific">Cryobacterium sandaracinum</name>
    <dbReference type="NCBI Taxonomy" id="1259247"/>
    <lineage>
        <taxon>Bacteria</taxon>
        <taxon>Bacillati</taxon>
        <taxon>Actinomycetota</taxon>
        <taxon>Actinomycetes</taxon>
        <taxon>Micrococcales</taxon>
        <taxon>Microbacteriaceae</taxon>
        <taxon>Cryobacterium</taxon>
    </lineage>
</organism>
<accession>A0ABY2JIB8</accession>
<comment type="caution">
    <text evidence="1">The sequence shown here is derived from an EMBL/GenBank/DDBJ whole genome shotgun (WGS) entry which is preliminary data.</text>
</comment>
<protein>
    <submittedName>
        <fullName evidence="1">Uncharacterized protein</fullName>
    </submittedName>
</protein>